<evidence type="ECO:0000259" key="13">
    <source>
        <dbReference type="PROSITE" id="PS51845"/>
    </source>
</evidence>
<dbReference type="EMBL" id="HBJB01002867">
    <property type="protein sequence ID" value="CAE0843167.1"/>
    <property type="molecule type" value="Transcribed_RNA"/>
</dbReference>
<keyword evidence="3 9" id="KW-0479">Metal-binding</keyword>
<evidence type="ECO:0000256" key="1">
    <source>
        <dbReference type="ARBA" id="ARBA00004141"/>
    </source>
</evidence>
<evidence type="ECO:0000313" key="14">
    <source>
        <dbReference type="EMBL" id="CAE0843167.1"/>
    </source>
</evidence>
<dbReference type="PANTHER" id="PTHR11347">
    <property type="entry name" value="CYCLIC NUCLEOTIDE PHOSPHODIESTERASE"/>
    <property type="match status" value="1"/>
</dbReference>
<feature type="transmembrane region" description="Helical" evidence="12">
    <location>
        <begin position="105"/>
        <end position="127"/>
    </location>
</feature>
<dbReference type="SUPFAM" id="SSF109604">
    <property type="entry name" value="HD-domain/PDEase-like"/>
    <property type="match status" value="1"/>
</dbReference>
<feature type="binding site" evidence="9">
    <location>
        <position position="456"/>
    </location>
    <ligand>
        <name>Zn(2+)</name>
        <dbReference type="ChEBI" id="CHEBI:29105"/>
        <label>1</label>
    </ligand>
</feature>
<evidence type="ECO:0000256" key="12">
    <source>
        <dbReference type="SAM" id="Phobius"/>
    </source>
</evidence>
<dbReference type="InterPro" id="IPR003607">
    <property type="entry name" value="HD/PDEase_dom"/>
</dbReference>
<keyword evidence="4 10" id="KW-0378">Hydrolase</keyword>
<dbReference type="InterPro" id="IPR036971">
    <property type="entry name" value="PDEase_catalytic_dom_sf"/>
</dbReference>
<evidence type="ECO:0000256" key="7">
    <source>
        <dbReference type="PIRSR" id="PIRSR623088-1"/>
    </source>
</evidence>
<dbReference type="GO" id="GO:0007165">
    <property type="term" value="P:signal transduction"/>
    <property type="evidence" value="ECO:0007669"/>
    <property type="project" value="InterPro"/>
</dbReference>
<keyword evidence="6 12" id="KW-0472">Membrane</keyword>
<comment type="subcellular location">
    <subcellularLocation>
        <location evidence="1">Membrane</location>
        <topology evidence="1">Multi-pass membrane protein</topology>
    </subcellularLocation>
</comment>
<feature type="active site" description="Proton donor" evidence="7">
    <location>
        <position position="414"/>
    </location>
</feature>
<dbReference type="CDD" id="cd00077">
    <property type="entry name" value="HDc"/>
    <property type="match status" value="1"/>
</dbReference>
<evidence type="ECO:0000256" key="2">
    <source>
        <dbReference type="ARBA" id="ARBA00022692"/>
    </source>
</evidence>
<protein>
    <recommendedName>
        <fullName evidence="10">Phosphodiesterase</fullName>
        <ecNumber evidence="10">3.1.4.-</ecNumber>
    </recommendedName>
</protein>
<feature type="binding site" evidence="9">
    <location>
        <position position="418"/>
    </location>
    <ligand>
        <name>Zn(2+)</name>
        <dbReference type="ChEBI" id="CHEBI:29105"/>
        <label>1</label>
    </ligand>
</feature>
<evidence type="ECO:0000256" key="8">
    <source>
        <dbReference type="PIRSR" id="PIRSR623088-2"/>
    </source>
</evidence>
<evidence type="ECO:0000256" key="4">
    <source>
        <dbReference type="ARBA" id="ARBA00022801"/>
    </source>
</evidence>
<dbReference type="PROSITE" id="PS00126">
    <property type="entry name" value="PDEASE_I_1"/>
    <property type="match status" value="1"/>
</dbReference>
<dbReference type="GO" id="GO:0016020">
    <property type="term" value="C:membrane"/>
    <property type="evidence" value="ECO:0007669"/>
    <property type="project" value="UniProtKB-SubCell"/>
</dbReference>
<feature type="binding site" evidence="9">
    <location>
        <position position="572"/>
    </location>
    <ligand>
        <name>Zn(2+)</name>
        <dbReference type="ChEBI" id="CHEBI:29105"/>
        <label>1</label>
    </ligand>
</feature>
<comment type="cofactor">
    <cofactor evidence="10">
        <name>a divalent metal cation</name>
        <dbReference type="ChEBI" id="CHEBI:60240"/>
    </cofactor>
    <text evidence="10">Binds 2 divalent metal cations per subunit. Site 1 may preferentially bind zinc ions, while site 2 has a preference for magnesium and/or manganese ions.</text>
</comment>
<keyword evidence="5 12" id="KW-1133">Transmembrane helix</keyword>
<gene>
    <name evidence="14" type="ORF">OMAR00294_LOCUS2343</name>
</gene>
<dbReference type="GO" id="GO:0004114">
    <property type="term" value="F:3',5'-cyclic-nucleotide phosphodiesterase activity"/>
    <property type="evidence" value="ECO:0007669"/>
    <property type="project" value="InterPro"/>
</dbReference>
<evidence type="ECO:0000256" key="10">
    <source>
        <dbReference type="RuleBase" id="RU363067"/>
    </source>
</evidence>
<dbReference type="SMART" id="SM00471">
    <property type="entry name" value="HDc"/>
    <property type="match status" value="1"/>
</dbReference>
<proteinExistence type="inferred from homology"/>
<dbReference type="PROSITE" id="PS51845">
    <property type="entry name" value="PDEASE_I_2"/>
    <property type="match status" value="1"/>
</dbReference>
<dbReference type="Gene3D" id="1.20.120.350">
    <property type="entry name" value="Voltage-gated potassium channels. Chain C"/>
    <property type="match status" value="1"/>
</dbReference>
<dbReference type="InterPro" id="IPR002073">
    <property type="entry name" value="PDEase_catalytic_dom"/>
</dbReference>
<evidence type="ECO:0000256" key="9">
    <source>
        <dbReference type="PIRSR" id="PIRSR623088-3"/>
    </source>
</evidence>
<dbReference type="Pfam" id="PF00520">
    <property type="entry name" value="Ion_trans"/>
    <property type="match status" value="1"/>
</dbReference>
<dbReference type="GO" id="GO:0046872">
    <property type="term" value="F:metal ion binding"/>
    <property type="evidence" value="ECO:0007669"/>
    <property type="project" value="UniProtKB-KW"/>
</dbReference>
<accession>A0A7S4GPV4</accession>
<evidence type="ECO:0000256" key="3">
    <source>
        <dbReference type="ARBA" id="ARBA00022723"/>
    </source>
</evidence>
<feature type="binding site" evidence="8">
    <location>
        <position position="623"/>
    </location>
    <ligand>
        <name>AMP</name>
        <dbReference type="ChEBI" id="CHEBI:456215"/>
    </ligand>
</feature>
<organism evidence="14">
    <name type="scientific">Oxyrrhis marina</name>
    <name type="common">Dinoflagellate</name>
    <dbReference type="NCBI Taxonomy" id="2969"/>
    <lineage>
        <taxon>Eukaryota</taxon>
        <taxon>Sar</taxon>
        <taxon>Alveolata</taxon>
        <taxon>Dinophyceae</taxon>
        <taxon>Oxyrrhinales</taxon>
        <taxon>Oxyrrhinaceae</taxon>
        <taxon>Oxyrrhis</taxon>
    </lineage>
</organism>
<dbReference type="InterPro" id="IPR023088">
    <property type="entry name" value="PDEase"/>
</dbReference>
<feature type="domain" description="PDEase" evidence="13">
    <location>
        <begin position="317"/>
        <end position="666"/>
    </location>
</feature>
<dbReference type="InterPro" id="IPR005821">
    <property type="entry name" value="Ion_trans_dom"/>
</dbReference>
<feature type="binding site" evidence="8">
    <location>
        <position position="572"/>
    </location>
    <ligand>
        <name>AMP</name>
        <dbReference type="ChEBI" id="CHEBI:456215"/>
    </ligand>
</feature>
<dbReference type="GO" id="GO:0005216">
    <property type="term" value="F:monoatomic ion channel activity"/>
    <property type="evidence" value="ECO:0007669"/>
    <property type="project" value="InterPro"/>
</dbReference>
<dbReference type="AlphaFoldDB" id="A0A7S4GPV4"/>
<feature type="binding site" evidence="8">
    <location>
        <begin position="414"/>
        <end position="418"/>
    </location>
    <ligand>
        <name>AMP</name>
        <dbReference type="ChEBI" id="CHEBI:456215"/>
    </ligand>
</feature>
<feature type="transmembrane region" description="Helical" evidence="12">
    <location>
        <begin position="133"/>
        <end position="152"/>
    </location>
</feature>
<feature type="binding site" evidence="9">
    <location>
        <position position="457"/>
    </location>
    <ligand>
        <name>Zn(2+)</name>
        <dbReference type="ChEBI" id="CHEBI:29105"/>
        <label>1</label>
    </ligand>
</feature>
<feature type="transmembrane region" description="Helical" evidence="12">
    <location>
        <begin position="65"/>
        <end position="84"/>
    </location>
</feature>
<comment type="similarity">
    <text evidence="10">Belongs to the cyclic nucleotide phosphodiesterase family.</text>
</comment>
<dbReference type="Pfam" id="PF00233">
    <property type="entry name" value="PDEase_I"/>
    <property type="match status" value="1"/>
</dbReference>
<evidence type="ECO:0000256" key="6">
    <source>
        <dbReference type="ARBA" id="ARBA00023136"/>
    </source>
</evidence>
<feature type="region of interest" description="Disordered" evidence="11">
    <location>
        <begin position="1"/>
        <end position="30"/>
    </location>
</feature>
<dbReference type="PRINTS" id="PR00387">
    <property type="entry name" value="PDIESTERASE1"/>
</dbReference>
<feature type="binding site" evidence="9">
    <location>
        <position position="457"/>
    </location>
    <ligand>
        <name>Zn(2+)</name>
        <dbReference type="ChEBI" id="CHEBI:29105"/>
        <label>2</label>
    </ligand>
</feature>
<reference evidence="14" key="1">
    <citation type="submission" date="2021-01" db="EMBL/GenBank/DDBJ databases">
        <authorList>
            <person name="Corre E."/>
            <person name="Pelletier E."/>
            <person name="Niang G."/>
            <person name="Scheremetjew M."/>
            <person name="Finn R."/>
            <person name="Kale V."/>
            <person name="Holt S."/>
            <person name="Cochrane G."/>
            <person name="Meng A."/>
            <person name="Brown T."/>
            <person name="Cohen L."/>
        </authorList>
    </citation>
    <scope>NUCLEOTIDE SEQUENCE</scope>
    <source>
        <strain evidence="14">LB1974</strain>
    </source>
</reference>
<dbReference type="InterPro" id="IPR027359">
    <property type="entry name" value="Volt_channel_dom_sf"/>
</dbReference>
<dbReference type="SUPFAM" id="SSF81324">
    <property type="entry name" value="Voltage-gated potassium channels"/>
    <property type="match status" value="1"/>
</dbReference>
<keyword evidence="2 12" id="KW-0812">Transmembrane</keyword>
<dbReference type="Gene3D" id="1.10.1300.10">
    <property type="entry name" value="3'5'-cyclic nucleotide phosphodiesterase, catalytic domain"/>
    <property type="match status" value="1"/>
</dbReference>
<dbReference type="EC" id="3.1.4.-" evidence="10"/>
<feature type="region of interest" description="Disordered" evidence="11">
    <location>
        <begin position="707"/>
        <end position="735"/>
    </location>
</feature>
<sequence length="756" mass="83480">MTEAAGPNAAVRSGLKPEHESGTRPGCDTTELNSNALVDRVGKSGCARTRLQVARLMEAPSVERGIVALVLGYTILVFVQMLTMDDEGVSRLSSQEERIIAAADLSVLSIFLAEIFLKIFAYGSVYLANPLHLVDAVFVALSMAMSLLELVMTDGFLSRFSRIRAVLRLVRILIMFRKVRETSNTIKAKVTGLGYNLTSPAEEVIHMLMSLQEYPRLSNVQRIDIKWAISAIDSGRLYEPMTDGEGFQDATSNAWLVNGSQSATRQCAALTPALTKAPDVAPVTRRSVLRTSTPANRQSVADTEKAFRGSMAIIAECDDAEEDCAQDTEEFRLASFCGSIDTVLLGPLELELQKIDEWHFDVVSVDKCSGGHALRVVAAKIFHQWECSQVLDQGRLHTFVHEIQMGYAATNPYHNSLHAADVAQAVHWMLAKADVAAVAQLQEDEAIALLLAAIVHDYEHPGVNNGFCAKTRHPLAVRYNDTSVLEMHHVAASFKLLAEWRCNFLAGSPDSRYWTIREVMVSSVLATDISKHFEELNKLKSRVAADEFLKPGEAAAKSDKLLALNVVLHACDIANPAKELNIYLYWTERVLAEYFAQGDQEKALGFPVSMLMDRKSTNIAKCQVGFIDILVFPLFDELQKVLPPLGLCCDLLESNKRFWGQHVELMEAEMASGRQRMPSLTASKDDPEDPGATRLVLVDSLLSPPPVIDRCKPGEDEEAETDVQTEPSRDGLANPIRIFHTRPWHASESDEEGFVV</sequence>
<evidence type="ECO:0000256" key="5">
    <source>
        <dbReference type="ARBA" id="ARBA00022989"/>
    </source>
</evidence>
<evidence type="ECO:0000256" key="11">
    <source>
        <dbReference type="SAM" id="MobiDB-lite"/>
    </source>
</evidence>
<dbReference type="InterPro" id="IPR023174">
    <property type="entry name" value="PDEase_CS"/>
</dbReference>
<feature type="binding site" evidence="8">
    <location>
        <position position="457"/>
    </location>
    <ligand>
        <name>AMP</name>
        <dbReference type="ChEBI" id="CHEBI:456215"/>
    </ligand>
</feature>
<name>A0A7S4GPV4_OXYMA</name>